<sequence length="385" mass="42032">MNADCDIAIIGGGPVGSALRLALRDSGLRIVMLEARRKEHAGDDPRALALSCGSRQILERLGVWREIAQVSPIRDIHVSQKGSFGRTLLRAAELEVPALGYVLPYTELQNALNRVLQGNDATCLTGAAVTRLQSTDQGASITYQHDGETCQLQTRLAVVADGGKLLEATHPPRIRDYHQSAVITHVTCAHPQPDTAFERFTAQGPLALLPFRGGYELVWTAEQKMAQEMLAWSDAVFLARLHQHFGDRVGEFLTMGRRTSFPLCMKYAPNLTLPHTVLIGNAAQTLHPVAGQGFNLGLRDSWELAQEILDSSPGAHGSSEMLSGYCKRRRLDRLAGTRFTDGLVSLFSNDLLLVRSARAAALTLLDCLPGVKKFVARRMMFGTNG</sequence>
<dbReference type="InterPro" id="IPR018168">
    <property type="entry name" value="Ubi_Hdrlase_CS"/>
</dbReference>
<dbReference type="PANTHER" id="PTHR43876:SF7">
    <property type="entry name" value="UBIQUINONE BIOSYNTHESIS MONOOXYGENASE COQ6, MITOCHONDRIAL"/>
    <property type="match status" value="1"/>
</dbReference>
<comment type="pathway">
    <text evidence="2">Cofactor biosynthesis; ubiquinone biosynthesis.</text>
</comment>
<dbReference type="GO" id="GO:0006744">
    <property type="term" value="P:ubiquinone biosynthetic process"/>
    <property type="evidence" value="ECO:0007669"/>
    <property type="project" value="UniProtKB-UniPathway"/>
</dbReference>
<evidence type="ECO:0000256" key="4">
    <source>
        <dbReference type="ARBA" id="ARBA00022630"/>
    </source>
</evidence>
<keyword evidence="4" id="KW-0285">Flavoprotein</keyword>
<proteinExistence type="inferred from homology"/>
<dbReference type="NCBIfam" id="TIGR01988">
    <property type="entry name" value="Ubi-OHases"/>
    <property type="match status" value="1"/>
</dbReference>
<accession>A0A2X0RAN7</accession>
<name>A0A2X0RAN7_9PROT</name>
<evidence type="ECO:0000256" key="7">
    <source>
        <dbReference type="ARBA" id="ARBA00023033"/>
    </source>
</evidence>
<dbReference type="GO" id="GO:0016705">
    <property type="term" value="F:oxidoreductase activity, acting on paired donors, with incorporation or reduction of molecular oxygen"/>
    <property type="evidence" value="ECO:0007669"/>
    <property type="project" value="InterPro"/>
</dbReference>
<evidence type="ECO:0000256" key="2">
    <source>
        <dbReference type="ARBA" id="ARBA00004749"/>
    </source>
</evidence>
<dbReference type="UniPathway" id="UPA00232"/>
<dbReference type="EC" id="1.14.13.-" evidence="9"/>
<gene>
    <name evidence="9" type="primary">ubiH</name>
    <name evidence="9" type="ORF">NITFAB_0233</name>
</gene>
<evidence type="ECO:0000259" key="8">
    <source>
        <dbReference type="Pfam" id="PF01494"/>
    </source>
</evidence>
<reference evidence="9" key="1">
    <citation type="submission" date="2018-05" db="EMBL/GenBank/DDBJ databases">
        <authorList>
            <person name="Lanie J.A."/>
            <person name="Ng W.-L."/>
            <person name="Kazmierczak K.M."/>
            <person name="Andrzejewski T.M."/>
            <person name="Davidsen T.M."/>
            <person name="Wayne K.J."/>
            <person name="Tettelin H."/>
            <person name="Glass J.I."/>
            <person name="Rusch D."/>
            <person name="Podicherti R."/>
            <person name="Tsui H.-C.T."/>
            <person name="Winkler M.E."/>
        </authorList>
    </citation>
    <scope>NUCLEOTIDE SEQUENCE</scope>
    <source>
        <strain evidence="9">KNB</strain>
    </source>
</reference>
<dbReference type="InterPro" id="IPR010971">
    <property type="entry name" value="UbiH/COQ6"/>
</dbReference>
<dbReference type="InterPro" id="IPR002938">
    <property type="entry name" value="FAD-bd"/>
</dbReference>
<dbReference type="PROSITE" id="PS01304">
    <property type="entry name" value="UBIH"/>
    <property type="match status" value="1"/>
</dbReference>
<evidence type="ECO:0000256" key="5">
    <source>
        <dbReference type="ARBA" id="ARBA00022827"/>
    </source>
</evidence>
<comment type="cofactor">
    <cofactor evidence="1">
        <name>FAD</name>
        <dbReference type="ChEBI" id="CHEBI:57692"/>
    </cofactor>
</comment>
<dbReference type="AlphaFoldDB" id="A0A2X0RAN7"/>
<dbReference type="Gene3D" id="3.50.50.60">
    <property type="entry name" value="FAD/NAD(P)-binding domain"/>
    <property type="match status" value="2"/>
</dbReference>
<keyword evidence="5" id="KW-0274">FAD</keyword>
<comment type="similarity">
    <text evidence="3">Belongs to the UbiH/COQ6 family.</text>
</comment>
<evidence type="ECO:0000256" key="3">
    <source>
        <dbReference type="ARBA" id="ARBA00005349"/>
    </source>
</evidence>
<keyword evidence="7" id="KW-0503">Monooxygenase</keyword>
<dbReference type="PANTHER" id="PTHR43876">
    <property type="entry name" value="UBIQUINONE BIOSYNTHESIS MONOOXYGENASE COQ6, MITOCHONDRIAL"/>
    <property type="match status" value="1"/>
</dbReference>
<keyword evidence="6 9" id="KW-0560">Oxidoreductase</keyword>
<dbReference type="GO" id="GO:0004497">
    <property type="term" value="F:monooxygenase activity"/>
    <property type="evidence" value="ECO:0007669"/>
    <property type="project" value="UniProtKB-KW"/>
</dbReference>
<protein>
    <submittedName>
        <fullName evidence="9">2-octaprenyl-6-methoxyphenol hydroxylase, FAD/NAD(P)-binding</fullName>
        <ecNumber evidence="9">1.14.13.-</ecNumber>
    </submittedName>
</protein>
<dbReference type="SUPFAM" id="SSF51905">
    <property type="entry name" value="FAD/NAD(P)-binding domain"/>
    <property type="match status" value="1"/>
</dbReference>
<dbReference type="InterPro" id="IPR036188">
    <property type="entry name" value="FAD/NAD-bd_sf"/>
</dbReference>
<evidence type="ECO:0000256" key="1">
    <source>
        <dbReference type="ARBA" id="ARBA00001974"/>
    </source>
</evidence>
<dbReference type="InterPro" id="IPR051205">
    <property type="entry name" value="UbiH/COQ6_monooxygenase"/>
</dbReference>
<evidence type="ECO:0000313" key="9">
    <source>
        <dbReference type="EMBL" id="SPS04644.1"/>
    </source>
</evidence>
<organism evidence="9">
    <name type="scientific">Candidatus Nitrotoga fabula</name>
    <dbReference type="NCBI Taxonomy" id="2182327"/>
    <lineage>
        <taxon>Bacteria</taxon>
        <taxon>Pseudomonadati</taxon>
        <taxon>Pseudomonadota</taxon>
        <taxon>Betaproteobacteria</taxon>
        <taxon>Nitrosomonadales</taxon>
        <taxon>Gallionellaceae</taxon>
        <taxon>Candidatus Nitrotoga</taxon>
    </lineage>
</organism>
<dbReference type="Pfam" id="PF01494">
    <property type="entry name" value="FAD_binding_3"/>
    <property type="match status" value="1"/>
</dbReference>
<dbReference type="GO" id="GO:0071949">
    <property type="term" value="F:FAD binding"/>
    <property type="evidence" value="ECO:0007669"/>
    <property type="project" value="InterPro"/>
</dbReference>
<evidence type="ECO:0000256" key="6">
    <source>
        <dbReference type="ARBA" id="ARBA00023002"/>
    </source>
</evidence>
<dbReference type="PRINTS" id="PR00420">
    <property type="entry name" value="RNGMNOXGNASE"/>
</dbReference>
<feature type="domain" description="FAD-binding" evidence="8">
    <location>
        <begin position="4"/>
        <end position="330"/>
    </location>
</feature>
<dbReference type="EMBL" id="LS423452">
    <property type="protein sequence ID" value="SPS04644.1"/>
    <property type="molecule type" value="Genomic_DNA"/>
</dbReference>